<comment type="subunit">
    <text evidence="4">Binds to mitochondrial small subunit 15S rRNA.</text>
</comment>
<dbReference type="Proteomes" id="UP000286045">
    <property type="component" value="Unassembled WGS sequence"/>
</dbReference>
<feature type="region of interest" description="Disordered" evidence="5">
    <location>
        <begin position="35"/>
        <end position="55"/>
    </location>
</feature>
<feature type="compositionally biased region" description="Low complexity" evidence="5">
    <location>
        <begin position="36"/>
        <end position="51"/>
    </location>
</feature>
<gene>
    <name evidence="7" type="ORF">EKO27_g350</name>
</gene>
<evidence type="ECO:0000256" key="1">
    <source>
        <dbReference type="ARBA" id="ARBA00006192"/>
    </source>
</evidence>
<name>A0A439DK60_9PEZI</name>
<reference evidence="7 8" key="1">
    <citation type="submission" date="2018-12" db="EMBL/GenBank/DDBJ databases">
        <title>Draft genome sequence of Xylaria grammica IHI A82.</title>
        <authorList>
            <person name="Buettner E."/>
            <person name="Kellner H."/>
        </authorList>
    </citation>
    <scope>NUCLEOTIDE SEQUENCE [LARGE SCALE GENOMIC DNA]</scope>
    <source>
        <strain evidence="7 8">IHI A82</strain>
    </source>
</reference>
<dbReference type="Pfam" id="PF23276">
    <property type="entry name" value="TPR_24"/>
    <property type="match status" value="1"/>
</dbReference>
<protein>
    <recommendedName>
        <fullName evidence="6">Pentatricopeptide repeat-containing protein-mitochondrial domain-containing protein</fullName>
    </recommendedName>
</protein>
<dbReference type="AlphaFoldDB" id="A0A439DK60"/>
<feature type="domain" description="Pentatricopeptide repeat-containing protein-mitochondrial" evidence="6">
    <location>
        <begin position="336"/>
        <end position="466"/>
    </location>
</feature>
<dbReference type="Gene3D" id="1.25.40.10">
    <property type="entry name" value="Tetratricopeptide repeat domain"/>
    <property type="match status" value="2"/>
</dbReference>
<keyword evidence="2" id="KW-0677">Repeat</keyword>
<evidence type="ECO:0000256" key="3">
    <source>
        <dbReference type="ARBA" id="ARBA00044493"/>
    </source>
</evidence>
<evidence type="ECO:0000259" key="6">
    <source>
        <dbReference type="Pfam" id="PF23276"/>
    </source>
</evidence>
<evidence type="ECO:0000313" key="7">
    <source>
        <dbReference type="EMBL" id="RWA14776.1"/>
    </source>
</evidence>
<evidence type="ECO:0000256" key="5">
    <source>
        <dbReference type="SAM" id="MobiDB-lite"/>
    </source>
</evidence>
<comment type="similarity">
    <text evidence="1">Belongs to the CCM1 family.</text>
</comment>
<evidence type="ECO:0000256" key="4">
    <source>
        <dbReference type="ARBA" id="ARBA00044511"/>
    </source>
</evidence>
<organism evidence="7 8">
    <name type="scientific">Xylaria grammica</name>
    <dbReference type="NCBI Taxonomy" id="363999"/>
    <lineage>
        <taxon>Eukaryota</taxon>
        <taxon>Fungi</taxon>
        <taxon>Dikarya</taxon>
        <taxon>Ascomycota</taxon>
        <taxon>Pezizomycotina</taxon>
        <taxon>Sordariomycetes</taxon>
        <taxon>Xylariomycetidae</taxon>
        <taxon>Xylariales</taxon>
        <taxon>Xylariaceae</taxon>
        <taxon>Xylaria</taxon>
    </lineage>
</organism>
<dbReference type="PANTHER" id="PTHR47936">
    <property type="entry name" value="PPR_LONG DOMAIN-CONTAINING PROTEIN"/>
    <property type="match status" value="1"/>
</dbReference>
<comment type="caution">
    <text evidence="7">The sequence shown here is derived from an EMBL/GenBank/DDBJ whole genome shotgun (WGS) entry which is preliminary data.</text>
</comment>
<dbReference type="STRING" id="363999.A0A439DK60"/>
<evidence type="ECO:0000313" key="8">
    <source>
        <dbReference type="Proteomes" id="UP000286045"/>
    </source>
</evidence>
<accession>A0A439DK60</accession>
<dbReference type="PANTHER" id="PTHR47936:SF1">
    <property type="entry name" value="PENTATRICOPEPTIDE REPEAT-CONTAINING PROTEIN GUN1, CHLOROPLASTIC"/>
    <property type="match status" value="1"/>
</dbReference>
<dbReference type="EMBL" id="RYZI01000004">
    <property type="protein sequence ID" value="RWA14776.1"/>
    <property type="molecule type" value="Genomic_DNA"/>
</dbReference>
<evidence type="ECO:0000256" key="2">
    <source>
        <dbReference type="ARBA" id="ARBA00022737"/>
    </source>
</evidence>
<proteinExistence type="inferred from homology"/>
<keyword evidence="8" id="KW-1185">Reference proteome</keyword>
<comment type="function">
    <text evidence="3">Regulates mitochondrial small subunit maturation by controlling 15S rRNA 5'-end processing. Localizes to the 5' precursor of the 15S rRNA in a position that is subsequently occupied by mS47 in the mature yeast mtSSU. Uses structure and sequence-specific RNA recognition, binding to a single-stranded region of the precursor and specifically recognizing bases -6 to -1. The exchange of Ccm1 for mS47 is coupled to the irreversible removal of precursor rRNA that is accompanied by conformational changes of the mitoribosomal proteins uS5m and mS26. These conformational changes signal completion of 5'-end rRNA processing through protection of the mature 5'-end of the 15S rRNA and stabilization of mS47. The removal of the 5' precursor together with the dissociation of Ccm1 may be catalyzed by the 5'-3' exoribonuclease Pet127. Involved in the specific removal of group I introns in mitochondrial encoded transcripts.</text>
</comment>
<sequence>MPGDRIVVDGLWRCLCPSIDVVSLSKPFDSWHVPRPRSGSSFGNRSSASSRYPRRQCRRQYSHAVAPLKPTAKHSEGSESPRFAYLKRLAKRNPWAPGAIFQDSDSLNIKLDKTPTRALYAALKELQGAEGTYFSIARLVQYLVKERGERPNSALYESLIKANIDKQYGSAKAAAHLLKEVQNHNIPTTPGIYQALIEVTAVHPDYVLRAQVLHEMKNRWYSLTPITEVSIIIGLLRDGQYELALLKLEELNKVPINVPPWLFDVFLYTFGDLGFHEETLAILRHRQRIVDAVKRAPLSLNTWQFLLDVFSRDAFQPGIKFIWDHSVTPGQVHPPDGVVLNVLNAAARHGDTALSMGAIQELSTRGVKLSMHHYEALIHVHTRRDDLRKALTVLCIMAKADLSPDLASTRPIFQVLRDSPASTDKALKILHELKVQYTIPAAAFNVVLESTAIHGGFKIAFDLYRTIRQVCVDGPDLQTFEILLKKCTQKKSMNFLIAEMEAFSLKPTEPILDHMVRICSIQHDYGMAFRYLDEMRARTSPNSSETWWISKNSALALLRRCIHAHDPRSEELLEECRRRRLFHENDIKFLMFVGGKYENMPQYPNSLRQYSLGSARLPIADSMST</sequence>
<dbReference type="InterPro" id="IPR057027">
    <property type="entry name" value="TPR_mt"/>
</dbReference>
<dbReference type="InterPro" id="IPR011990">
    <property type="entry name" value="TPR-like_helical_dom_sf"/>
</dbReference>